<proteinExistence type="predicted"/>
<evidence type="ECO:0000256" key="1">
    <source>
        <dbReference type="SAM" id="MobiDB-lite"/>
    </source>
</evidence>
<keyword evidence="3" id="KW-1185">Reference proteome</keyword>
<accession>A0AA39U085</accession>
<feature type="region of interest" description="Disordered" evidence="1">
    <location>
        <begin position="1"/>
        <end position="27"/>
    </location>
</feature>
<dbReference type="Proteomes" id="UP001175227">
    <property type="component" value="Unassembled WGS sequence"/>
</dbReference>
<gene>
    <name evidence="2" type="ORF">IW261DRAFT_1422633</name>
</gene>
<name>A0AA39U085_9AGAR</name>
<organism evidence="2 3">
    <name type="scientific">Armillaria novae-zelandiae</name>
    <dbReference type="NCBI Taxonomy" id="153914"/>
    <lineage>
        <taxon>Eukaryota</taxon>
        <taxon>Fungi</taxon>
        <taxon>Dikarya</taxon>
        <taxon>Basidiomycota</taxon>
        <taxon>Agaricomycotina</taxon>
        <taxon>Agaricomycetes</taxon>
        <taxon>Agaricomycetidae</taxon>
        <taxon>Agaricales</taxon>
        <taxon>Marasmiineae</taxon>
        <taxon>Physalacriaceae</taxon>
        <taxon>Armillaria</taxon>
    </lineage>
</organism>
<comment type="caution">
    <text evidence="2">The sequence shown here is derived from an EMBL/GenBank/DDBJ whole genome shotgun (WGS) entry which is preliminary data.</text>
</comment>
<dbReference type="AlphaFoldDB" id="A0AA39U085"/>
<dbReference type="EMBL" id="JAUEPR010000025">
    <property type="protein sequence ID" value="KAK0474777.1"/>
    <property type="molecule type" value="Genomic_DNA"/>
</dbReference>
<sequence>MVGRSGSGSTTGAFEGPGVRGRAVPSRRENSSEEASLWGVLRLLVCWVCERRGSISGSLWWWGLLAGSRREPSWRVWVGGDEDLSFVEELIDTVSIGVDHECGDEDKKECSQDGYAQFDVVERVKLVLINYSSKLRYYSESHATYILNKWQRVNNESMTKLIPAHCTVRNREIQNRETVISICTSERGTDSKFSKIILVSSPFFIVAP</sequence>
<evidence type="ECO:0000313" key="2">
    <source>
        <dbReference type="EMBL" id="KAK0474777.1"/>
    </source>
</evidence>
<reference evidence="2" key="1">
    <citation type="submission" date="2023-06" db="EMBL/GenBank/DDBJ databases">
        <authorList>
            <consortium name="Lawrence Berkeley National Laboratory"/>
            <person name="Ahrendt S."/>
            <person name="Sahu N."/>
            <person name="Indic B."/>
            <person name="Wong-Bajracharya J."/>
            <person name="Merenyi Z."/>
            <person name="Ke H.-M."/>
            <person name="Monk M."/>
            <person name="Kocsube S."/>
            <person name="Drula E."/>
            <person name="Lipzen A."/>
            <person name="Balint B."/>
            <person name="Henrissat B."/>
            <person name="Andreopoulos B."/>
            <person name="Martin F.M."/>
            <person name="Harder C.B."/>
            <person name="Rigling D."/>
            <person name="Ford K.L."/>
            <person name="Foster G.D."/>
            <person name="Pangilinan J."/>
            <person name="Papanicolaou A."/>
            <person name="Barry K."/>
            <person name="LaButti K."/>
            <person name="Viragh M."/>
            <person name="Koriabine M."/>
            <person name="Yan M."/>
            <person name="Riley R."/>
            <person name="Champramary S."/>
            <person name="Plett K.L."/>
            <person name="Tsai I.J."/>
            <person name="Slot J."/>
            <person name="Sipos G."/>
            <person name="Plett J."/>
            <person name="Nagy L.G."/>
            <person name="Grigoriev I.V."/>
        </authorList>
    </citation>
    <scope>NUCLEOTIDE SEQUENCE</scope>
    <source>
        <strain evidence="2">ICMP 16352</strain>
    </source>
</reference>
<protein>
    <submittedName>
        <fullName evidence="2">Uncharacterized protein</fullName>
    </submittedName>
</protein>
<evidence type="ECO:0000313" key="3">
    <source>
        <dbReference type="Proteomes" id="UP001175227"/>
    </source>
</evidence>